<feature type="domain" description="SHSP" evidence="4">
    <location>
        <begin position="30"/>
        <end position="141"/>
    </location>
</feature>
<comment type="similarity">
    <text evidence="2 3">Belongs to the small heat shock protein (HSP20) family.</text>
</comment>
<dbReference type="PANTHER" id="PTHR47062:SF1">
    <property type="entry name" value="SMALL HEAT SHOCK PROTEIN IBPA"/>
    <property type="match status" value="1"/>
</dbReference>
<dbReference type="EMBL" id="FP103042">
    <property type="protein sequence ID" value="CAX23231.1"/>
    <property type="molecule type" value="Genomic_DNA"/>
</dbReference>
<evidence type="ECO:0000313" key="6">
    <source>
        <dbReference type="Proteomes" id="UP000008070"/>
    </source>
</evidence>
<proteinExistence type="inferred from homology"/>
<dbReference type="InterPro" id="IPR037913">
    <property type="entry name" value="ACD_IbpA/B"/>
</dbReference>
<keyword evidence="1 5" id="KW-0346">Stress response</keyword>
<name>C7CHE7_METED</name>
<organism evidence="5 6">
    <name type="scientific">Methylorubrum extorquens (strain DSM 6343 / CIP 106787 / DM4)</name>
    <name type="common">Methylobacterium extorquens</name>
    <dbReference type="NCBI Taxonomy" id="661410"/>
    <lineage>
        <taxon>Bacteria</taxon>
        <taxon>Pseudomonadati</taxon>
        <taxon>Pseudomonadota</taxon>
        <taxon>Alphaproteobacteria</taxon>
        <taxon>Hyphomicrobiales</taxon>
        <taxon>Methylobacteriaceae</taxon>
        <taxon>Methylorubrum</taxon>
    </lineage>
</organism>
<dbReference type="CDD" id="cd06470">
    <property type="entry name" value="ACD_IbpA-B_like"/>
    <property type="match status" value="1"/>
</dbReference>
<accession>C7CHE7</accession>
<dbReference type="Proteomes" id="UP000008070">
    <property type="component" value="Chromosome"/>
</dbReference>
<dbReference type="KEGG" id="mdi:METDI1634"/>
<dbReference type="AlphaFoldDB" id="C7CHE7"/>
<evidence type="ECO:0000313" key="5">
    <source>
        <dbReference type="EMBL" id="CAX23231.1"/>
    </source>
</evidence>
<dbReference type="PANTHER" id="PTHR47062">
    <property type="match status" value="1"/>
</dbReference>
<dbReference type="PROSITE" id="PS01031">
    <property type="entry name" value="SHSP"/>
    <property type="match status" value="1"/>
</dbReference>
<protein>
    <submittedName>
        <fullName evidence="5">Small heat shock chaperone</fullName>
    </submittedName>
</protein>
<dbReference type="SUPFAM" id="SSF49764">
    <property type="entry name" value="HSP20-like chaperones"/>
    <property type="match status" value="1"/>
</dbReference>
<reference evidence="6" key="1">
    <citation type="journal article" date="2009" name="PLoS ONE">
        <title>Methylobacterium genome sequences: a reference blueprint to investigate microbial metabolism of C1 compounds from natural and industrial sources.</title>
        <authorList>
            <person name="Vuilleumier S."/>
            <person name="Chistoserdova L."/>
            <person name="Lee M.-C."/>
            <person name="Bringel F."/>
            <person name="Lajus A."/>
            <person name="Zhou Y."/>
            <person name="Gourion B."/>
            <person name="Barbe V."/>
            <person name="Chang J."/>
            <person name="Cruveiller S."/>
            <person name="Dossat C."/>
            <person name="Gillett W."/>
            <person name="Gruffaz C."/>
            <person name="Haugen E."/>
            <person name="Hourcade E."/>
            <person name="Levy R."/>
            <person name="Mangenot S."/>
            <person name="Muller E."/>
            <person name="Nadalig T."/>
            <person name="Pagni M."/>
            <person name="Penny C."/>
            <person name="Peyraud R."/>
            <person name="Robinson D.G."/>
            <person name="Roche D."/>
            <person name="Rouy Z."/>
            <person name="Saenampechek C."/>
            <person name="Salvignol G."/>
            <person name="Vallenet D."/>
            <person name="Wu Z."/>
            <person name="Marx C.J."/>
            <person name="Vorholt J.A."/>
            <person name="Olson M.V."/>
            <person name="Kaul R."/>
            <person name="Weissenbach J."/>
            <person name="Medigue C."/>
            <person name="Lidstrom M.E."/>
        </authorList>
    </citation>
    <scope>NUCLEOTIDE SEQUENCE [LARGE SCALE GENOMIC DNA]</scope>
    <source>
        <strain evidence="6">DSM 6343 / CIP 106787 / DM4</strain>
    </source>
</reference>
<evidence type="ECO:0000256" key="1">
    <source>
        <dbReference type="ARBA" id="ARBA00023016"/>
    </source>
</evidence>
<dbReference type="InterPro" id="IPR002068">
    <property type="entry name" value="A-crystallin/Hsp20_dom"/>
</dbReference>
<evidence type="ECO:0000259" key="4">
    <source>
        <dbReference type="PROSITE" id="PS01031"/>
    </source>
</evidence>
<evidence type="ECO:0000256" key="2">
    <source>
        <dbReference type="PROSITE-ProRule" id="PRU00285"/>
    </source>
</evidence>
<gene>
    <name evidence="5" type="ORF">METD_I1634</name>
</gene>
<dbReference type="Gene3D" id="2.60.40.790">
    <property type="match status" value="1"/>
</dbReference>
<dbReference type="HOGENOM" id="CLU_046737_4_2_5"/>
<dbReference type="Pfam" id="PF00011">
    <property type="entry name" value="HSP20"/>
    <property type="match status" value="1"/>
</dbReference>
<sequence>MMRTYDIAPLYRSAIGFDRLLDMFESPDSMTSANDWPPYNVEKTGEDQYRISMAVAGFKPEDIELVQQQDVLIVFANKRPEPGGVQYLHRGIAARAFKQTFTLIDHLKVVDASLNNGLLTVELKRDVPEALKPRRIEIVSAAGDAMAGAAGRPAQIEHEPAKQAA</sequence>
<dbReference type="InterPro" id="IPR008978">
    <property type="entry name" value="HSP20-like_chaperone"/>
</dbReference>
<evidence type="ECO:0000256" key="3">
    <source>
        <dbReference type="RuleBase" id="RU003616"/>
    </source>
</evidence>